<dbReference type="EMBL" id="BARS01016077">
    <property type="protein sequence ID" value="GAF97531.1"/>
    <property type="molecule type" value="Genomic_DNA"/>
</dbReference>
<proteinExistence type="predicted"/>
<evidence type="ECO:0000256" key="1">
    <source>
        <dbReference type="SAM" id="MobiDB-lite"/>
    </source>
</evidence>
<dbReference type="AlphaFoldDB" id="X0UE12"/>
<accession>X0UE12</accession>
<reference evidence="2" key="1">
    <citation type="journal article" date="2014" name="Front. Microbiol.">
        <title>High frequency of phylogenetically diverse reductive dehalogenase-homologous genes in deep subseafloor sedimentary metagenomes.</title>
        <authorList>
            <person name="Kawai M."/>
            <person name="Futagami T."/>
            <person name="Toyoda A."/>
            <person name="Takaki Y."/>
            <person name="Nishi S."/>
            <person name="Hori S."/>
            <person name="Arai W."/>
            <person name="Tsubouchi T."/>
            <person name="Morono Y."/>
            <person name="Uchiyama I."/>
            <person name="Ito T."/>
            <person name="Fujiyama A."/>
            <person name="Inagaki F."/>
            <person name="Takami H."/>
        </authorList>
    </citation>
    <scope>NUCLEOTIDE SEQUENCE</scope>
    <source>
        <strain evidence="2">Expedition CK06-06</strain>
    </source>
</reference>
<name>X0UE12_9ZZZZ</name>
<feature type="region of interest" description="Disordered" evidence="1">
    <location>
        <begin position="1"/>
        <end position="29"/>
    </location>
</feature>
<feature type="compositionally biased region" description="Polar residues" evidence="1">
    <location>
        <begin position="1"/>
        <end position="10"/>
    </location>
</feature>
<gene>
    <name evidence="2" type="ORF">S01H1_26524</name>
</gene>
<feature type="non-terminal residue" evidence="2">
    <location>
        <position position="45"/>
    </location>
</feature>
<protein>
    <submittedName>
        <fullName evidence="2">Uncharacterized protein</fullName>
    </submittedName>
</protein>
<organism evidence="2">
    <name type="scientific">marine sediment metagenome</name>
    <dbReference type="NCBI Taxonomy" id="412755"/>
    <lineage>
        <taxon>unclassified sequences</taxon>
        <taxon>metagenomes</taxon>
        <taxon>ecological metagenomes</taxon>
    </lineage>
</organism>
<sequence>MSDYSAQLNQDRAEDKKKKVKLKQKPAQPASEITDAEFMFIGAVA</sequence>
<comment type="caution">
    <text evidence="2">The sequence shown here is derived from an EMBL/GenBank/DDBJ whole genome shotgun (WGS) entry which is preliminary data.</text>
</comment>
<evidence type="ECO:0000313" key="2">
    <source>
        <dbReference type="EMBL" id="GAF97531.1"/>
    </source>
</evidence>